<comment type="caution">
    <text evidence="7">The sequence shown here is derived from an EMBL/GenBank/DDBJ whole genome shotgun (WGS) entry which is preliminary data.</text>
</comment>
<dbReference type="PANTHER" id="PTHR12771">
    <property type="entry name" value="ENGULFMENT AND CELL MOTILITY"/>
    <property type="match status" value="1"/>
</dbReference>
<evidence type="ECO:0000256" key="1">
    <source>
        <dbReference type="ARBA" id="ARBA00022603"/>
    </source>
</evidence>
<dbReference type="PROSITE" id="PS51335">
    <property type="entry name" value="ELMO"/>
    <property type="match status" value="1"/>
</dbReference>
<dbReference type="AlphaFoldDB" id="A0A6A4LB65"/>
<evidence type="ECO:0000256" key="4">
    <source>
        <dbReference type="ARBA" id="ARBA00022733"/>
    </source>
</evidence>
<dbReference type="EMBL" id="QEFC01002096">
    <property type="protein sequence ID" value="KAE9454722.1"/>
    <property type="molecule type" value="Genomic_DNA"/>
</dbReference>
<dbReference type="OrthoDB" id="67155at2759"/>
<keyword evidence="1" id="KW-0489">Methyltransferase</keyword>
<dbReference type="Proteomes" id="UP000428333">
    <property type="component" value="Linkage Group LG08"/>
</dbReference>
<keyword evidence="8" id="KW-1185">Reference proteome</keyword>
<evidence type="ECO:0000256" key="3">
    <source>
        <dbReference type="ARBA" id="ARBA00022691"/>
    </source>
</evidence>
<gene>
    <name evidence="7" type="ORF">C3L33_13362</name>
</gene>
<dbReference type="Pfam" id="PF01596">
    <property type="entry name" value="Methyltransf_3"/>
    <property type="match status" value="1"/>
</dbReference>
<feature type="domain" description="ELMO" evidence="6">
    <location>
        <begin position="299"/>
        <end position="444"/>
    </location>
</feature>
<dbReference type="GO" id="GO:0009809">
    <property type="term" value="P:lignin biosynthetic process"/>
    <property type="evidence" value="ECO:0007669"/>
    <property type="project" value="UniProtKB-KW"/>
</dbReference>
<keyword evidence="3" id="KW-0949">S-adenosyl-L-methionine</keyword>
<dbReference type="GO" id="GO:0032259">
    <property type="term" value="P:methylation"/>
    <property type="evidence" value="ECO:0007669"/>
    <property type="project" value="UniProtKB-KW"/>
</dbReference>
<comment type="similarity">
    <text evidence="5">Belongs to the class I-like SAM-binding methyltransferase superfamily. Cation-dependent O-methyltransferase family.</text>
</comment>
<dbReference type="SUPFAM" id="SSF53335">
    <property type="entry name" value="S-adenosyl-L-methionine-dependent methyltransferases"/>
    <property type="match status" value="1"/>
</dbReference>
<dbReference type="InterPro" id="IPR050868">
    <property type="entry name" value="ELMO_domain-containing"/>
</dbReference>
<dbReference type="UniPathway" id="UPA00711"/>
<proteinExistence type="inferred from homology"/>
<evidence type="ECO:0000313" key="8">
    <source>
        <dbReference type="Proteomes" id="UP000428333"/>
    </source>
</evidence>
<accession>A0A6A4LB65</accession>
<dbReference type="InterPro" id="IPR018247">
    <property type="entry name" value="EF_Hand_1_Ca_BS"/>
</dbReference>
<dbReference type="GO" id="GO:0008171">
    <property type="term" value="F:O-methyltransferase activity"/>
    <property type="evidence" value="ECO:0007669"/>
    <property type="project" value="InterPro"/>
</dbReference>
<dbReference type="PROSITE" id="PS51682">
    <property type="entry name" value="SAM_OMT_I"/>
    <property type="match status" value="1"/>
</dbReference>
<evidence type="ECO:0000256" key="5">
    <source>
        <dbReference type="ARBA" id="ARBA00023453"/>
    </source>
</evidence>
<evidence type="ECO:0000259" key="6">
    <source>
        <dbReference type="PROSITE" id="PS51335"/>
    </source>
</evidence>
<feature type="non-terminal residue" evidence="7">
    <location>
        <position position="1"/>
    </location>
</feature>
<keyword evidence="2" id="KW-0808">Transferase</keyword>
<dbReference type="Gene3D" id="3.40.50.150">
    <property type="entry name" value="Vaccinia Virus protein VP39"/>
    <property type="match status" value="1"/>
</dbReference>
<evidence type="ECO:0000313" key="7">
    <source>
        <dbReference type="EMBL" id="KAE9454722.1"/>
    </source>
</evidence>
<keyword evidence="4" id="KW-0438">Lignin biosynthesis</keyword>
<organism evidence="7 8">
    <name type="scientific">Rhododendron williamsianum</name>
    <dbReference type="NCBI Taxonomy" id="262921"/>
    <lineage>
        <taxon>Eukaryota</taxon>
        <taxon>Viridiplantae</taxon>
        <taxon>Streptophyta</taxon>
        <taxon>Embryophyta</taxon>
        <taxon>Tracheophyta</taxon>
        <taxon>Spermatophyta</taxon>
        <taxon>Magnoliopsida</taxon>
        <taxon>eudicotyledons</taxon>
        <taxon>Gunneridae</taxon>
        <taxon>Pentapetalae</taxon>
        <taxon>asterids</taxon>
        <taxon>Ericales</taxon>
        <taxon>Ericaceae</taxon>
        <taxon>Ericoideae</taxon>
        <taxon>Rhodoreae</taxon>
        <taxon>Rhododendron</taxon>
    </lineage>
</organism>
<reference evidence="7 8" key="1">
    <citation type="journal article" date="2019" name="Genome Biol. Evol.">
        <title>The Rhododendron genome and chromosomal organization provide insight into shared whole-genome duplications across the heath family (Ericaceae).</title>
        <authorList>
            <person name="Soza V.L."/>
            <person name="Lindsley D."/>
            <person name="Waalkes A."/>
            <person name="Ramage E."/>
            <person name="Patwardhan R.P."/>
            <person name="Burton J.N."/>
            <person name="Adey A."/>
            <person name="Kumar A."/>
            <person name="Qiu R."/>
            <person name="Shendure J."/>
            <person name="Hall B."/>
        </authorList>
    </citation>
    <scope>NUCLEOTIDE SEQUENCE [LARGE SCALE GENOMIC DNA]</scope>
    <source>
        <strain evidence="7">RSF 1966-606</strain>
    </source>
</reference>
<dbReference type="PROSITE" id="PS00018">
    <property type="entry name" value="EF_HAND_1"/>
    <property type="match status" value="1"/>
</dbReference>
<name>A0A6A4LB65_9ERIC</name>
<sequence length="525" mass="59326">MVWSSMETSFGSIKRGDFMLPKHAFKSKFEAFVVWEGLETGLQFGKASKLQMENALSRRYSLNHMSVMIVPVDEVQLISMLLKIMNAKKTLEIGVFTGYSLLATALALPDDGKASLPLIICKKAGVEHKINYIHSDGMIALNNLLKNEGQEGEFDFAFVDADKENYINYHELLLKLVKVGGIIAYDNTLWFGSVAPSEHDEQVEDTARDALRKLNSFLASDSRIDSSLVSIADGLTLCRRLHDAAHGTPNRMGKGLTCVCFKPKGSYERICINLTPLQEERLKRLKHRMKIHFDASRVEHQEALKALWSATYPGQELHGLVSDQWKEMGWQGRDPSTDFRGAGFISLENLLFFAKTFSTSFQRLLNKQGGKRSAWEYPFAVAGVNITYMIMQMLDLNAENEWAFDLLYCVAFMVMDKQWLERNATYMEFNDVLKSTRAQLEKEFLMDDVVQIEDMPSYSLLLTRYALILYIRGCVRMVCCFHSYSSTSFLDSGLLSACEEHGQEDSLACALFPVESMLGTLDGCS</sequence>
<protein>
    <recommendedName>
        <fullName evidence="6">ELMO domain-containing protein</fullName>
    </recommendedName>
</protein>
<dbReference type="PANTHER" id="PTHR12771:SF49">
    <property type="entry name" value="ELMO_CED-12 FAMILY PROTEIN"/>
    <property type="match status" value="1"/>
</dbReference>
<dbReference type="InterPro" id="IPR006816">
    <property type="entry name" value="ELMO_dom"/>
</dbReference>
<dbReference type="InterPro" id="IPR029063">
    <property type="entry name" value="SAM-dependent_MTases_sf"/>
</dbReference>
<evidence type="ECO:0000256" key="2">
    <source>
        <dbReference type="ARBA" id="ARBA00022679"/>
    </source>
</evidence>
<dbReference type="Pfam" id="PF04727">
    <property type="entry name" value="ELMO_CED12"/>
    <property type="match status" value="1"/>
</dbReference>
<dbReference type="InterPro" id="IPR002935">
    <property type="entry name" value="SAM_O-MeTrfase"/>
</dbReference>